<dbReference type="GO" id="GO:0060538">
    <property type="term" value="P:skeletal muscle organ development"/>
    <property type="evidence" value="ECO:0007669"/>
    <property type="project" value="InterPro"/>
</dbReference>
<gene>
    <name evidence="10" type="ORF">J0S82_011223</name>
</gene>
<dbReference type="PRINTS" id="PR01130">
    <property type="entry name" value="DERENTRNSPRT"/>
</dbReference>
<feature type="transmembrane region" description="Helical" evidence="8">
    <location>
        <begin position="259"/>
        <end position="278"/>
    </location>
</feature>
<dbReference type="InterPro" id="IPR039014">
    <property type="entry name" value="Myomixer"/>
</dbReference>
<dbReference type="CDD" id="cd20278">
    <property type="entry name" value="Minion"/>
    <property type="match status" value="1"/>
</dbReference>
<keyword evidence="11" id="KW-1185">Reference proteome</keyword>
<feature type="transmembrane region" description="Helical" evidence="8">
    <location>
        <begin position="330"/>
        <end position="350"/>
    </location>
</feature>
<reference evidence="10" key="1">
    <citation type="journal article" date="2021" name="Evol. Appl.">
        <title>The genome of the Pyrenean desman and the effects of bottlenecks and inbreeding on the genomic landscape of an endangered species.</title>
        <authorList>
            <person name="Escoda L."/>
            <person name="Castresana J."/>
        </authorList>
    </citation>
    <scope>NUCLEOTIDE SEQUENCE</scope>
    <source>
        <strain evidence="10">IBE-C5619</strain>
    </source>
</reference>
<feature type="transmembrane region" description="Helical" evidence="8">
    <location>
        <begin position="290"/>
        <end position="310"/>
    </location>
</feature>
<dbReference type="Pfam" id="PF21950">
    <property type="entry name" value="MINION"/>
    <property type="match status" value="1"/>
</dbReference>
<feature type="transmembrane region" description="Helical" evidence="8">
    <location>
        <begin position="589"/>
        <end position="607"/>
    </location>
</feature>
<dbReference type="EMBL" id="JAGFMF010011803">
    <property type="protein sequence ID" value="KAG8512093.1"/>
    <property type="molecule type" value="Genomic_DNA"/>
</dbReference>
<evidence type="ECO:0000256" key="5">
    <source>
        <dbReference type="ARBA" id="ARBA00022989"/>
    </source>
</evidence>
<dbReference type="PANTHER" id="PTHR10332:SF9">
    <property type="entry name" value="EQUILIBRATIVE NUCLEOSIDE TRANSPORTER 1"/>
    <property type="match status" value="1"/>
</dbReference>
<feature type="transmembrane region" description="Helical" evidence="8">
    <location>
        <begin position="549"/>
        <end position="568"/>
    </location>
</feature>
<dbReference type="Pfam" id="PF01733">
    <property type="entry name" value="Nucleoside_tran"/>
    <property type="match status" value="1"/>
</dbReference>
<dbReference type="AlphaFoldDB" id="A0A8J6DMW3"/>
<evidence type="ECO:0000313" key="10">
    <source>
        <dbReference type="EMBL" id="KAG8512093.1"/>
    </source>
</evidence>
<keyword evidence="3" id="KW-0813">Transport</keyword>
<organism evidence="10 11">
    <name type="scientific">Galemys pyrenaicus</name>
    <name type="common">Iberian desman</name>
    <name type="synonym">Pyrenean desman</name>
    <dbReference type="NCBI Taxonomy" id="202257"/>
    <lineage>
        <taxon>Eukaryota</taxon>
        <taxon>Metazoa</taxon>
        <taxon>Chordata</taxon>
        <taxon>Craniata</taxon>
        <taxon>Vertebrata</taxon>
        <taxon>Euteleostomi</taxon>
        <taxon>Mammalia</taxon>
        <taxon>Eutheria</taxon>
        <taxon>Laurasiatheria</taxon>
        <taxon>Eulipotyphla</taxon>
        <taxon>Talpidae</taxon>
        <taxon>Galemys</taxon>
    </lineage>
</organism>
<comment type="caution">
    <text evidence="10">The sequence shown here is derived from an EMBL/GenBank/DDBJ whole genome shotgun (WGS) entry which is preliminary data.</text>
</comment>
<evidence type="ECO:0000256" key="4">
    <source>
        <dbReference type="ARBA" id="ARBA00022692"/>
    </source>
</evidence>
<feature type="signal peptide" evidence="9">
    <location>
        <begin position="1"/>
        <end position="24"/>
    </location>
</feature>
<evidence type="ECO:0000256" key="6">
    <source>
        <dbReference type="ARBA" id="ARBA00023136"/>
    </source>
</evidence>
<dbReference type="InterPro" id="IPR002259">
    <property type="entry name" value="Eqnu_transpt"/>
</dbReference>
<evidence type="ECO:0000256" key="8">
    <source>
        <dbReference type="SAM" id="Phobius"/>
    </source>
</evidence>
<evidence type="ECO:0000256" key="2">
    <source>
        <dbReference type="ARBA" id="ARBA00007965"/>
    </source>
</evidence>
<keyword evidence="4 8" id="KW-0812">Transmembrane</keyword>
<dbReference type="GO" id="GO:0007520">
    <property type="term" value="P:myoblast fusion"/>
    <property type="evidence" value="ECO:0007669"/>
    <property type="project" value="InterPro"/>
</dbReference>
<evidence type="ECO:0000256" key="9">
    <source>
        <dbReference type="SAM" id="SignalP"/>
    </source>
</evidence>
<proteinExistence type="inferred from homology"/>
<evidence type="ECO:0000256" key="3">
    <source>
        <dbReference type="ARBA" id="ARBA00022448"/>
    </source>
</evidence>
<evidence type="ECO:0000256" key="1">
    <source>
        <dbReference type="ARBA" id="ARBA00004141"/>
    </source>
</evidence>
<keyword evidence="9" id="KW-0732">Signal</keyword>
<comment type="similarity">
    <text evidence="2">Belongs to the SLC29A/ENT transporter (TC 2.A.57) family.</text>
</comment>
<protein>
    <submittedName>
        <fullName evidence="10">Equilibrative nucleoside transporter 1</fullName>
    </submittedName>
</protein>
<accession>A0A8J6DMW3</accession>
<dbReference type="GO" id="GO:0015862">
    <property type="term" value="P:uridine transmembrane transport"/>
    <property type="evidence" value="ECO:0007669"/>
    <property type="project" value="TreeGrafter"/>
</dbReference>
<feature type="transmembrane region" description="Helical" evidence="8">
    <location>
        <begin position="655"/>
        <end position="677"/>
    </location>
</feature>
<dbReference type="PANTHER" id="PTHR10332">
    <property type="entry name" value="EQUILIBRATIVE NUCLEOSIDE TRANSPORTER"/>
    <property type="match status" value="1"/>
</dbReference>
<dbReference type="OrthoDB" id="46396at2759"/>
<feature type="chain" id="PRO_5035161209" evidence="9">
    <location>
        <begin position="25"/>
        <end position="681"/>
    </location>
</feature>
<keyword evidence="6 8" id="KW-0472">Membrane</keyword>
<feature type="transmembrane region" description="Helical" evidence="8">
    <location>
        <begin position="385"/>
        <end position="406"/>
    </location>
</feature>
<keyword evidence="5 8" id="KW-1133">Transmembrane helix</keyword>
<feature type="transmembrane region" description="Helical" evidence="8">
    <location>
        <begin position="619"/>
        <end position="643"/>
    </location>
</feature>
<feature type="region of interest" description="Disordered" evidence="7">
    <location>
        <begin position="65"/>
        <end position="85"/>
    </location>
</feature>
<sequence length="681" mass="74258">MPAPLLPLLLRTLLSRLLLPVARLARQHLLPLLRRLARRLGSQDMREALLGCLLDKLGPLNNAGPPAAKSGDLASEGESCQPKGTKNAVKTVNIVVMTTSHEPQDRYWRAWATHPYPIPTAGHMTWTQDTDALCPGTTREAKSHGGRPLALSRMGVVQVRLAYLLHAGSGDTASLEFFHDSHYGEIRGGRHPRGTRDLSLYPPARGAVPTPSLLSAQYFRSRLASPSNASSVSAEPSGNTQPSVAPTAALEEQNPLSDIFNNVMTLCAMLPLLLFTCLNSFLHQRIPQTIRILGSLVAILLVFLITAILVKVEMAALPFFVITMTKIMLINSFGAILQGSLFGLAGLLPASYTAPIMSGQGLAGLFASVAMICAIASGSGLSDSAFGYFITACVVIIVTIICYLALPRLEFYRYYQQLKLEAGEREIKLDLIGKGEEMRTVKEESRVSATSQPTTRSHSILAILRNVCGAWLSYARSSSLLLPLPALPDFSFSDLRLRVAAQLFHVDTAWVPLFQILVPALSVCFIFTITIGLFPAVTAEVKSIAEGTWGHYFIPVSCFLIFNVFDWLGRSLTAVFMWPGKDSCWLPGLVLARLVFVPLLLLCNVKPRHYLPVVFEHDAWYIIFMAAFAFSNGYLASLCMCFGPKKVEPAEAETAGTIMAFFLSLGLALGAVFSFLFRAIV</sequence>
<dbReference type="GO" id="GO:0005886">
    <property type="term" value="C:plasma membrane"/>
    <property type="evidence" value="ECO:0007669"/>
    <property type="project" value="TreeGrafter"/>
</dbReference>
<name>A0A8J6DMW3_GALPY</name>
<evidence type="ECO:0000256" key="7">
    <source>
        <dbReference type="SAM" id="MobiDB-lite"/>
    </source>
</evidence>
<feature type="transmembrane region" description="Helical" evidence="8">
    <location>
        <begin position="516"/>
        <end position="537"/>
    </location>
</feature>
<comment type="subcellular location">
    <subcellularLocation>
        <location evidence="1">Membrane</location>
        <topology evidence="1">Multi-pass membrane protein</topology>
    </subcellularLocation>
</comment>
<dbReference type="GO" id="GO:0005337">
    <property type="term" value="F:nucleoside transmembrane transporter activity"/>
    <property type="evidence" value="ECO:0007669"/>
    <property type="project" value="InterPro"/>
</dbReference>
<feature type="transmembrane region" description="Helical" evidence="8">
    <location>
        <begin position="362"/>
        <end position="379"/>
    </location>
</feature>
<dbReference type="Proteomes" id="UP000700334">
    <property type="component" value="Unassembled WGS sequence"/>
</dbReference>
<evidence type="ECO:0000313" key="11">
    <source>
        <dbReference type="Proteomes" id="UP000700334"/>
    </source>
</evidence>